<dbReference type="CDD" id="cd01518">
    <property type="entry name" value="RHOD_YceA"/>
    <property type="match status" value="1"/>
</dbReference>
<accession>A0A5C6UFA3</accession>
<organism evidence="3 4">
    <name type="scientific">Sphingomonas ginsenosidivorax</name>
    <dbReference type="NCBI Taxonomy" id="862135"/>
    <lineage>
        <taxon>Bacteria</taxon>
        <taxon>Pseudomonadati</taxon>
        <taxon>Pseudomonadota</taxon>
        <taxon>Alphaproteobacteria</taxon>
        <taxon>Sphingomonadales</taxon>
        <taxon>Sphingomonadaceae</taxon>
        <taxon>Sphingomonas</taxon>
    </lineage>
</organism>
<dbReference type="InterPro" id="IPR001763">
    <property type="entry name" value="Rhodanese-like_dom"/>
</dbReference>
<dbReference type="OrthoDB" id="9778326at2"/>
<feature type="domain" description="Rhodanese" evidence="2">
    <location>
        <begin position="134"/>
        <end position="232"/>
    </location>
</feature>
<keyword evidence="1" id="KW-0560">Oxidoreductase</keyword>
<sequence length="320" mass="34238">MTDDHDTTAEDAMPIRVAALYRFTPFADIAAIQGPLAKICCANGVKGTLLLAAEGINGTIAGTDAAIDAVLAHIRALPGCATLDVKYSRAADLPFHRMKVRLKREIVTMGEPDIDPLAGVGHYVEPEDWNALIAAPGTIVIDTRNDYEVRVGSFQGAVDPATKSFRDFPAWFREHRDDLVGDGPAPTIAMFCTGGIRCEKATAFLKAEGLEDVHHLKGGILKYLETVPAAESLWEGECFVFDQRVAVGHGLTPGTHGLCHACRMPVSVADRASALFVEGVSCPACHDSRNEGQRAGYAERERQVKLAAARGEAHVGAVLP</sequence>
<dbReference type="GO" id="GO:0016705">
    <property type="term" value="F:oxidoreductase activity, acting on paired donors, with incorporation or reduction of molecular oxygen"/>
    <property type="evidence" value="ECO:0007669"/>
    <property type="project" value="UniProtKB-UniRule"/>
</dbReference>
<dbReference type="AlphaFoldDB" id="A0A5C6UFA3"/>
<keyword evidence="4" id="KW-1185">Reference proteome</keyword>
<dbReference type="Gene3D" id="3.30.70.100">
    <property type="match status" value="1"/>
</dbReference>
<dbReference type="InterPro" id="IPR020936">
    <property type="entry name" value="TrhO"/>
</dbReference>
<dbReference type="SMART" id="SM00450">
    <property type="entry name" value="RHOD"/>
    <property type="match status" value="1"/>
</dbReference>
<dbReference type="GO" id="GO:0016740">
    <property type="term" value="F:transferase activity"/>
    <property type="evidence" value="ECO:0007669"/>
    <property type="project" value="UniProtKB-KW"/>
</dbReference>
<dbReference type="NCBIfam" id="NF001136">
    <property type="entry name" value="PRK00142.1-4"/>
    <property type="match status" value="1"/>
</dbReference>
<evidence type="ECO:0000313" key="3">
    <source>
        <dbReference type="EMBL" id="TXC70628.1"/>
    </source>
</evidence>
<dbReference type="Pfam" id="PF17773">
    <property type="entry name" value="UPF0176_N"/>
    <property type="match status" value="1"/>
</dbReference>
<dbReference type="Pfam" id="PF00581">
    <property type="entry name" value="Rhodanese"/>
    <property type="match status" value="1"/>
</dbReference>
<comment type="catalytic activity">
    <reaction evidence="1">
        <text>uridine(34) in tRNA + AH2 + O2 = 5-hydroxyuridine(34) in tRNA + A + H2O</text>
        <dbReference type="Rhea" id="RHEA:64224"/>
        <dbReference type="Rhea" id="RHEA-COMP:11727"/>
        <dbReference type="Rhea" id="RHEA-COMP:13381"/>
        <dbReference type="ChEBI" id="CHEBI:13193"/>
        <dbReference type="ChEBI" id="CHEBI:15377"/>
        <dbReference type="ChEBI" id="CHEBI:15379"/>
        <dbReference type="ChEBI" id="CHEBI:17499"/>
        <dbReference type="ChEBI" id="CHEBI:65315"/>
        <dbReference type="ChEBI" id="CHEBI:136877"/>
    </reaction>
</comment>
<dbReference type="RefSeq" id="WP_147081071.1">
    <property type="nucleotide sequence ID" value="NZ_VOQR01000001.1"/>
</dbReference>
<evidence type="ECO:0000256" key="1">
    <source>
        <dbReference type="HAMAP-Rule" id="MF_00469"/>
    </source>
</evidence>
<dbReference type="PANTHER" id="PTHR43268:SF3">
    <property type="entry name" value="RHODANESE-LIKE DOMAIN-CONTAINING PROTEIN 7-RELATED"/>
    <property type="match status" value="1"/>
</dbReference>
<keyword evidence="1" id="KW-0819">tRNA processing</keyword>
<dbReference type="InterPro" id="IPR040503">
    <property type="entry name" value="TRHO_N"/>
</dbReference>
<comment type="similarity">
    <text evidence="1">Belongs to the TrhO family.</text>
</comment>
<dbReference type="EMBL" id="VOQR01000001">
    <property type="protein sequence ID" value="TXC70628.1"/>
    <property type="molecule type" value="Genomic_DNA"/>
</dbReference>
<dbReference type="SUPFAM" id="SSF52821">
    <property type="entry name" value="Rhodanese/Cell cycle control phosphatase"/>
    <property type="match status" value="1"/>
</dbReference>
<dbReference type="PANTHER" id="PTHR43268">
    <property type="entry name" value="THIOSULFATE SULFURTRANSFERASE/RHODANESE-LIKE DOMAIN-CONTAINING PROTEIN 2"/>
    <property type="match status" value="1"/>
</dbReference>
<keyword evidence="3" id="KW-0808">Transferase</keyword>
<reference evidence="3 4" key="1">
    <citation type="journal article" date="2013" name="Antonie Van Leeuwenhoek">
        <title>Sphingomonas ginsenosidivorax sp. nov., with the ability to transform ginsenosides.</title>
        <authorList>
            <person name="Jin X.F."/>
            <person name="Kim J.K."/>
            <person name="Liu Q.M."/>
            <person name="Kang M.S."/>
            <person name="He D."/>
            <person name="Jin F.X."/>
            <person name="Kim S.C."/>
            <person name="Im W.T."/>
        </authorList>
    </citation>
    <scope>NUCLEOTIDE SEQUENCE [LARGE SCALE GENOMIC DNA]</scope>
    <source>
        <strain evidence="3 4">KHI67</strain>
    </source>
</reference>
<dbReference type="InterPro" id="IPR036873">
    <property type="entry name" value="Rhodanese-like_dom_sf"/>
</dbReference>
<gene>
    <name evidence="1" type="primary">trhO</name>
    <name evidence="3" type="ORF">FSB78_06520</name>
</gene>
<dbReference type="PROSITE" id="PS50206">
    <property type="entry name" value="RHODANESE_3"/>
    <property type="match status" value="1"/>
</dbReference>
<dbReference type="Gene3D" id="3.40.250.10">
    <property type="entry name" value="Rhodanese-like domain"/>
    <property type="match status" value="1"/>
</dbReference>
<dbReference type="EC" id="1.14.-.-" evidence="1"/>
<name>A0A5C6UFA3_9SPHN</name>
<evidence type="ECO:0000313" key="4">
    <source>
        <dbReference type="Proteomes" id="UP000321250"/>
    </source>
</evidence>
<dbReference type="GO" id="GO:0006400">
    <property type="term" value="P:tRNA modification"/>
    <property type="evidence" value="ECO:0007669"/>
    <property type="project" value="UniProtKB-UniRule"/>
</dbReference>
<protein>
    <recommendedName>
        <fullName evidence="1">tRNA uridine(34) hydroxylase</fullName>
        <ecNumber evidence="1">1.14.-.-</ecNumber>
    </recommendedName>
    <alternativeName>
        <fullName evidence="1">tRNA hydroxylation protein O</fullName>
    </alternativeName>
</protein>
<dbReference type="Proteomes" id="UP000321250">
    <property type="component" value="Unassembled WGS sequence"/>
</dbReference>
<comment type="caution">
    <text evidence="3">The sequence shown here is derived from an EMBL/GenBank/DDBJ whole genome shotgun (WGS) entry which is preliminary data.</text>
</comment>
<dbReference type="HAMAP" id="MF_00469">
    <property type="entry name" value="TrhO"/>
    <property type="match status" value="1"/>
</dbReference>
<proteinExistence type="inferred from homology"/>
<comment type="function">
    <text evidence="1">Catalyzes oxygen-dependent 5-hydroxyuridine (ho5U) modification at position 34 in tRNAs.</text>
</comment>
<evidence type="ECO:0000259" key="2">
    <source>
        <dbReference type="PROSITE" id="PS50206"/>
    </source>
</evidence>